<sequence>MIEASIIRAAALRLNPDCDLKKSLISYCEFYGIQAACIISCVGSLRSLTIRFANKSNLTVIEEKFEIISLAGTISQHEAHLHISISDGEGKMLGGHLAEGSLIYTTCEIVIGILDDVVFKRELDSTTGYKELKIYQK</sequence>
<dbReference type="SUPFAM" id="SSF117856">
    <property type="entry name" value="AF0104/ALDC/Ptd012-like"/>
    <property type="match status" value="1"/>
</dbReference>
<dbReference type="Proteomes" id="UP000010472">
    <property type="component" value="Chromosome"/>
</dbReference>
<dbReference type="EMBL" id="CP003620">
    <property type="protein sequence ID" value="AFZ13509.1"/>
    <property type="molecule type" value="Genomic_DNA"/>
</dbReference>
<dbReference type="CDD" id="cd11378">
    <property type="entry name" value="DUF296"/>
    <property type="match status" value="1"/>
</dbReference>
<name>K9W134_9CYAN</name>
<gene>
    <name evidence="2" type="ORF">Cri9333_2652</name>
</gene>
<dbReference type="RefSeq" id="WP_015203623.1">
    <property type="nucleotide sequence ID" value="NC_019753.1"/>
</dbReference>
<dbReference type="eggNOG" id="COG1661">
    <property type="taxonomic scope" value="Bacteria"/>
</dbReference>
<organism evidence="2 3">
    <name type="scientific">Crinalium epipsammum PCC 9333</name>
    <dbReference type="NCBI Taxonomy" id="1173022"/>
    <lineage>
        <taxon>Bacteria</taxon>
        <taxon>Bacillati</taxon>
        <taxon>Cyanobacteriota</taxon>
        <taxon>Cyanophyceae</taxon>
        <taxon>Gomontiellales</taxon>
        <taxon>Gomontiellaceae</taxon>
        <taxon>Crinalium</taxon>
    </lineage>
</organism>
<dbReference type="PROSITE" id="PS51742">
    <property type="entry name" value="PPC"/>
    <property type="match status" value="1"/>
</dbReference>
<dbReference type="AlphaFoldDB" id="K9W134"/>
<dbReference type="InterPro" id="IPR005175">
    <property type="entry name" value="PPC_dom"/>
</dbReference>
<dbReference type="PANTHER" id="PTHR34988">
    <property type="entry name" value="PROTEIN, PUTATIVE-RELATED"/>
    <property type="match status" value="1"/>
</dbReference>
<reference evidence="2 3" key="1">
    <citation type="submission" date="2012-06" db="EMBL/GenBank/DDBJ databases">
        <title>Finished chromosome of genome of Crinalium epipsammum PCC 9333.</title>
        <authorList>
            <consortium name="US DOE Joint Genome Institute"/>
            <person name="Gugger M."/>
            <person name="Coursin T."/>
            <person name="Rippka R."/>
            <person name="Tandeau De Marsac N."/>
            <person name="Huntemann M."/>
            <person name="Wei C.-L."/>
            <person name="Han J."/>
            <person name="Detter J.C."/>
            <person name="Han C."/>
            <person name="Tapia R."/>
            <person name="Davenport K."/>
            <person name="Daligault H."/>
            <person name="Erkkila T."/>
            <person name="Gu W."/>
            <person name="Munk A.C.C."/>
            <person name="Teshima H."/>
            <person name="Xu Y."/>
            <person name="Chain P."/>
            <person name="Chen A."/>
            <person name="Krypides N."/>
            <person name="Mavromatis K."/>
            <person name="Markowitz V."/>
            <person name="Szeto E."/>
            <person name="Ivanova N."/>
            <person name="Mikhailova N."/>
            <person name="Ovchinnikova G."/>
            <person name="Pagani I."/>
            <person name="Pati A."/>
            <person name="Goodwin L."/>
            <person name="Peters L."/>
            <person name="Pitluck S."/>
            <person name="Woyke T."/>
            <person name="Kerfeld C."/>
        </authorList>
    </citation>
    <scope>NUCLEOTIDE SEQUENCE [LARGE SCALE GENOMIC DNA]</scope>
    <source>
        <strain evidence="2 3">PCC 9333</strain>
    </source>
</reference>
<dbReference type="KEGG" id="cep:Cri9333_2652"/>
<evidence type="ECO:0000259" key="1">
    <source>
        <dbReference type="PROSITE" id="PS51742"/>
    </source>
</evidence>
<dbReference type="STRING" id="1173022.Cri9333_2652"/>
<dbReference type="PANTHER" id="PTHR34988:SF1">
    <property type="entry name" value="DNA-BINDING PROTEIN"/>
    <property type="match status" value="1"/>
</dbReference>
<proteinExistence type="predicted"/>
<evidence type="ECO:0000313" key="2">
    <source>
        <dbReference type="EMBL" id="AFZ13509.1"/>
    </source>
</evidence>
<keyword evidence="3" id="KW-1185">Reference proteome</keyword>
<dbReference type="HOGENOM" id="CLU_114051_3_0_3"/>
<dbReference type="Pfam" id="PF03479">
    <property type="entry name" value="PCC"/>
    <property type="match status" value="1"/>
</dbReference>
<dbReference type="Gene3D" id="3.30.1330.80">
    <property type="entry name" value="Hypothetical protein, similar to alpha- acetolactate decarboxylase, domain 2"/>
    <property type="match status" value="1"/>
</dbReference>
<evidence type="ECO:0000313" key="3">
    <source>
        <dbReference type="Proteomes" id="UP000010472"/>
    </source>
</evidence>
<protein>
    <recommendedName>
        <fullName evidence="1">PPC domain-containing protein</fullName>
    </recommendedName>
</protein>
<accession>K9W134</accession>
<feature type="domain" description="PPC" evidence="1">
    <location>
        <begin position="4"/>
        <end position="135"/>
    </location>
</feature>